<feature type="region of interest" description="Disordered" evidence="1">
    <location>
        <begin position="94"/>
        <end position="146"/>
    </location>
</feature>
<evidence type="ECO:0000313" key="3">
    <source>
        <dbReference type="Proteomes" id="UP000639643"/>
    </source>
</evidence>
<proteinExistence type="predicted"/>
<feature type="compositionally biased region" description="Low complexity" evidence="1">
    <location>
        <begin position="101"/>
        <end position="123"/>
    </location>
</feature>
<evidence type="ECO:0000313" key="2">
    <source>
        <dbReference type="EMBL" id="KAF6844292.1"/>
    </source>
</evidence>
<protein>
    <submittedName>
        <fullName evidence="2">Uncharacterized protein</fullName>
    </submittedName>
</protein>
<sequence>MNNSEMEAEGQKIRDAKWWRKGKPQEAEEKDREMPALASSLLNSWAGTAVPGREAGTFLPDASSSYLGTSALLTFLTLPTKYLHYLSAWLTSGSGSGSGSGNTWRRSGSSRPSHLPNPALRPFASPPPPAVVSSRGSHLQRRMDLTIRPSITAPQLRRRREAPLPACGMSSHRLIAQKPRVVAWPRSECLGRWEGGTPHGGSHSGFPAPAPAPALRAERISETDVFDLGAINVLEFHEIPSGLPPIQHDSTGFFYTTQ</sequence>
<dbReference type="Proteomes" id="UP000639643">
    <property type="component" value="Unassembled WGS sequence"/>
</dbReference>
<dbReference type="AlphaFoldDB" id="A0A8H6NX76"/>
<reference evidence="2" key="1">
    <citation type="journal article" date="2020" name="Phytopathology">
        <title>Genome Sequence Resources of Colletotrichum truncatum, C. plurivorum, C. musicola, and C. sojae: Four Species Pathogenic to Soybean (Glycine max).</title>
        <authorList>
            <person name="Rogerio F."/>
            <person name="Boufleur T.R."/>
            <person name="Ciampi-Guillardi M."/>
            <person name="Sukno S.A."/>
            <person name="Thon M.R."/>
            <person name="Massola Junior N.S."/>
            <person name="Baroncelli R."/>
        </authorList>
    </citation>
    <scope>NUCLEOTIDE SEQUENCE</scope>
    <source>
        <strain evidence="2">LFN0074</strain>
    </source>
</reference>
<dbReference type="EMBL" id="WIGM01000020">
    <property type="protein sequence ID" value="KAF6844292.1"/>
    <property type="molecule type" value="Genomic_DNA"/>
</dbReference>
<evidence type="ECO:0000256" key="1">
    <source>
        <dbReference type="SAM" id="MobiDB-lite"/>
    </source>
</evidence>
<name>A0A8H6NX76_9PEZI</name>
<feature type="region of interest" description="Disordered" evidence="1">
    <location>
        <begin position="1"/>
        <end position="34"/>
    </location>
</feature>
<feature type="compositionally biased region" description="Basic and acidic residues" evidence="1">
    <location>
        <begin position="9"/>
        <end position="34"/>
    </location>
</feature>
<accession>A0A8H6NX76</accession>
<gene>
    <name evidence="2" type="ORF">CMUS01_01261</name>
</gene>
<keyword evidence="3" id="KW-1185">Reference proteome</keyword>
<organism evidence="2 3">
    <name type="scientific">Colletotrichum musicola</name>
    <dbReference type="NCBI Taxonomy" id="2175873"/>
    <lineage>
        <taxon>Eukaryota</taxon>
        <taxon>Fungi</taxon>
        <taxon>Dikarya</taxon>
        <taxon>Ascomycota</taxon>
        <taxon>Pezizomycotina</taxon>
        <taxon>Sordariomycetes</taxon>
        <taxon>Hypocreomycetidae</taxon>
        <taxon>Glomerellales</taxon>
        <taxon>Glomerellaceae</taxon>
        <taxon>Colletotrichum</taxon>
        <taxon>Colletotrichum orchidearum species complex</taxon>
    </lineage>
</organism>
<comment type="caution">
    <text evidence="2">The sequence shown here is derived from an EMBL/GenBank/DDBJ whole genome shotgun (WGS) entry which is preliminary data.</text>
</comment>